<dbReference type="InterPro" id="IPR035952">
    <property type="entry name" value="Rhomboid-like_sf"/>
</dbReference>
<accession>A0A949NFI4</accession>
<name>A0A949NFI4_9FIRM</name>
<comment type="caution">
    <text evidence="6">The sequence shown here is derived from an EMBL/GenBank/DDBJ whole genome shotgun (WGS) entry which is preliminary data.</text>
</comment>
<protein>
    <submittedName>
        <fullName evidence="6">Rhomboid family intramembrane serine protease</fullName>
    </submittedName>
</protein>
<evidence type="ECO:0000256" key="1">
    <source>
        <dbReference type="ARBA" id="ARBA00004141"/>
    </source>
</evidence>
<feature type="transmembrane region" description="Helical" evidence="5">
    <location>
        <begin position="184"/>
        <end position="201"/>
    </location>
</feature>
<evidence type="ECO:0000313" key="7">
    <source>
        <dbReference type="Proteomes" id="UP000712157"/>
    </source>
</evidence>
<feature type="transmembrane region" description="Helical" evidence="5">
    <location>
        <begin position="57"/>
        <end position="83"/>
    </location>
</feature>
<keyword evidence="7" id="KW-1185">Reference proteome</keyword>
<dbReference type="AlphaFoldDB" id="A0A949NFI4"/>
<dbReference type="Proteomes" id="UP000712157">
    <property type="component" value="Unassembled WGS sequence"/>
</dbReference>
<reference evidence="6" key="1">
    <citation type="submission" date="2021-06" db="EMBL/GenBank/DDBJ databases">
        <title>Description of novel taxa of the family Lachnospiraceae.</title>
        <authorList>
            <person name="Chaplin A.V."/>
            <person name="Sokolova S.R."/>
            <person name="Pikina A.P."/>
            <person name="Korzhanova M."/>
            <person name="Belova V."/>
            <person name="Korostin D."/>
            <person name="Efimov B.A."/>
        </authorList>
    </citation>
    <scope>NUCLEOTIDE SEQUENCE</scope>
    <source>
        <strain evidence="6">ASD5720</strain>
    </source>
</reference>
<keyword evidence="6" id="KW-0378">Hydrolase</keyword>
<keyword evidence="6" id="KW-0645">Protease</keyword>
<evidence type="ECO:0000256" key="2">
    <source>
        <dbReference type="ARBA" id="ARBA00022692"/>
    </source>
</evidence>
<evidence type="ECO:0000313" key="6">
    <source>
        <dbReference type="EMBL" id="MBU9735198.1"/>
    </source>
</evidence>
<sequence length="275" mass="31872">MKFLNKLERKFGKYAIHNLMYYIIILYGFGFLLAWFGGDFYYQYLSLDASKILQGQIWRIVTFLIQPPSTSLLFVVFALYLYYMIGSSLENTWGAFRFNLYFFTGVLLHVIVAILLYLFTGRVYLLGTSYINMSLFFAFAALYPNMEFLLFFVLPIKVKWLAILDAVFFAVSIVGGFIGGSPATSIAAIISLGNFLMFYFATRNYQRVSPKEIQRKKKYKREIHASTSGPKHKCAVCGRTELDGDNLEFRFCTKCDGSYEYCQDHLFTHEHIKKH</sequence>
<organism evidence="6 7">
    <name type="scientific">Diplocloster agilis</name>
    <dbReference type="NCBI Taxonomy" id="2850323"/>
    <lineage>
        <taxon>Bacteria</taxon>
        <taxon>Bacillati</taxon>
        <taxon>Bacillota</taxon>
        <taxon>Clostridia</taxon>
        <taxon>Lachnospirales</taxon>
        <taxon>Lachnospiraceae</taxon>
        <taxon>Diplocloster</taxon>
    </lineage>
</organism>
<dbReference type="GO" id="GO:0006508">
    <property type="term" value="P:proteolysis"/>
    <property type="evidence" value="ECO:0007669"/>
    <property type="project" value="UniProtKB-KW"/>
</dbReference>
<dbReference type="RefSeq" id="WP_158344249.1">
    <property type="nucleotide sequence ID" value="NZ_JAHQCW010000002.1"/>
</dbReference>
<dbReference type="EMBL" id="JAHQCW010000002">
    <property type="protein sequence ID" value="MBU9735198.1"/>
    <property type="molecule type" value="Genomic_DNA"/>
</dbReference>
<feature type="transmembrane region" description="Helical" evidence="5">
    <location>
        <begin position="160"/>
        <end position="178"/>
    </location>
</feature>
<dbReference type="GO" id="GO:0016020">
    <property type="term" value="C:membrane"/>
    <property type="evidence" value="ECO:0007669"/>
    <property type="project" value="UniProtKB-SubCell"/>
</dbReference>
<dbReference type="GO" id="GO:0008233">
    <property type="term" value="F:peptidase activity"/>
    <property type="evidence" value="ECO:0007669"/>
    <property type="project" value="UniProtKB-KW"/>
</dbReference>
<feature type="transmembrane region" description="Helical" evidence="5">
    <location>
        <begin position="20"/>
        <end position="37"/>
    </location>
</feature>
<feature type="transmembrane region" description="Helical" evidence="5">
    <location>
        <begin position="131"/>
        <end position="153"/>
    </location>
</feature>
<comment type="subcellular location">
    <subcellularLocation>
        <location evidence="1">Membrane</location>
        <topology evidence="1">Multi-pass membrane protein</topology>
    </subcellularLocation>
</comment>
<evidence type="ECO:0000256" key="5">
    <source>
        <dbReference type="SAM" id="Phobius"/>
    </source>
</evidence>
<keyword evidence="2 5" id="KW-0812">Transmembrane</keyword>
<gene>
    <name evidence="6" type="ORF">KTH89_01535</name>
</gene>
<feature type="transmembrane region" description="Helical" evidence="5">
    <location>
        <begin position="95"/>
        <end position="119"/>
    </location>
</feature>
<evidence type="ECO:0000256" key="4">
    <source>
        <dbReference type="ARBA" id="ARBA00023136"/>
    </source>
</evidence>
<evidence type="ECO:0000256" key="3">
    <source>
        <dbReference type="ARBA" id="ARBA00022989"/>
    </source>
</evidence>
<keyword evidence="4 5" id="KW-0472">Membrane</keyword>
<dbReference type="Gene3D" id="1.20.1540.10">
    <property type="entry name" value="Rhomboid-like"/>
    <property type="match status" value="1"/>
</dbReference>
<proteinExistence type="predicted"/>
<keyword evidence="3 5" id="KW-1133">Transmembrane helix</keyword>
<dbReference type="SUPFAM" id="SSF144091">
    <property type="entry name" value="Rhomboid-like"/>
    <property type="match status" value="1"/>
</dbReference>